<name>A0A918JSN0_9FLAO</name>
<keyword evidence="4" id="KW-1185">Reference proteome</keyword>
<dbReference type="Gene3D" id="3.40.630.30">
    <property type="match status" value="1"/>
</dbReference>
<dbReference type="CDD" id="cd04301">
    <property type="entry name" value="NAT_SF"/>
    <property type="match status" value="1"/>
</dbReference>
<proteinExistence type="predicted"/>
<dbReference type="Pfam" id="PF13508">
    <property type="entry name" value="Acetyltransf_7"/>
    <property type="match status" value="1"/>
</dbReference>
<organism evidence="3 4">
    <name type="scientific">Aquimarina muelleri</name>
    <dbReference type="NCBI Taxonomy" id="279356"/>
    <lineage>
        <taxon>Bacteria</taxon>
        <taxon>Pseudomonadati</taxon>
        <taxon>Bacteroidota</taxon>
        <taxon>Flavobacteriia</taxon>
        <taxon>Flavobacteriales</taxon>
        <taxon>Flavobacteriaceae</taxon>
        <taxon>Aquimarina</taxon>
    </lineage>
</organism>
<dbReference type="InterPro" id="IPR050769">
    <property type="entry name" value="NAT_camello-type"/>
</dbReference>
<dbReference type="PROSITE" id="PS51186">
    <property type="entry name" value="GNAT"/>
    <property type="match status" value="1"/>
</dbReference>
<dbReference type="EMBL" id="BMWS01000001">
    <property type="protein sequence ID" value="GGX03829.1"/>
    <property type="molecule type" value="Genomic_DNA"/>
</dbReference>
<evidence type="ECO:0000256" key="1">
    <source>
        <dbReference type="ARBA" id="ARBA00022679"/>
    </source>
</evidence>
<evidence type="ECO:0000313" key="3">
    <source>
        <dbReference type="EMBL" id="GGX03829.1"/>
    </source>
</evidence>
<protein>
    <submittedName>
        <fullName evidence="3">N-acetyltransferase</fullName>
    </submittedName>
</protein>
<reference evidence="3 4" key="1">
    <citation type="journal article" date="2014" name="Int. J. Syst. Evol. Microbiol.">
        <title>Complete genome sequence of Corynebacterium casei LMG S-19264T (=DSM 44701T), isolated from a smear-ripened cheese.</title>
        <authorList>
            <consortium name="US DOE Joint Genome Institute (JGI-PGF)"/>
            <person name="Walter F."/>
            <person name="Albersmeier A."/>
            <person name="Kalinowski J."/>
            <person name="Ruckert C."/>
        </authorList>
    </citation>
    <scope>NUCLEOTIDE SEQUENCE [LARGE SCALE GENOMIC DNA]</scope>
    <source>
        <strain evidence="3 4">KCTC 12285</strain>
    </source>
</reference>
<dbReference type="AlphaFoldDB" id="A0A918JSN0"/>
<dbReference type="Proteomes" id="UP000601108">
    <property type="component" value="Unassembled WGS sequence"/>
</dbReference>
<dbReference type="InterPro" id="IPR000182">
    <property type="entry name" value="GNAT_dom"/>
</dbReference>
<evidence type="ECO:0000313" key="4">
    <source>
        <dbReference type="Proteomes" id="UP000601108"/>
    </source>
</evidence>
<comment type="caution">
    <text evidence="3">The sequence shown here is derived from an EMBL/GenBank/DDBJ whole genome shotgun (WGS) entry which is preliminary data.</text>
</comment>
<accession>A0A918JSN0</accession>
<feature type="domain" description="N-acetyltransferase" evidence="2">
    <location>
        <begin position="11"/>
        <end position="158"/>
    </location>
</feature>
<evidence type="ECO:0000259" key="2">
    <source>
        <dbReference type="PROSITE" id="PS51186"/>
    </source>
</evidence>
<dbReference type="PANTHER" id="PTHR13947">
    <property type="entry name" value="GNAT FAMILY N-ACETYLTRANSFERASE"/>
    <property type="match status" value="1"/>
</dbReference>
<sequence length="163" mass="18702">MIVEKENLMIKIVRTNSENKDFIELVKHLDIDLAIRDGEEHSFYDQFNKIDLIKYVVVAYNNDEAVACGAIKEYSTVAMEIKRMYTDPKARGKGIASKILLELENWAAELSYQKCLLETGIKQPEAIHLYKKNGYQLITNYGQYAGVKNSVCFEKIIKTSIQI</sequence>
<keyword evidence="1" id="KW-0808">Transferase</keyword>
<dbReference type="InterPro" id="IPR016181">
    <property type="entry name" value="Acyl_CoA_acyltransferase"/>
</dbReference>
<dbReference type="GO" id="GO:0008080">
    <property type="term" value="F:N-acetyltransferase activity"/>
    <property type="evidence" value="ECO:0007669"/>
    <property type="project" value="InterPro"/>
</dbReference>
<dbReference type="SUPFAM" id="SSF55729">
    <property type="entry name" value="Acyl-CoA N-acyltransferases (Nat)"/>
    <property type="match status" value="1"/>
</dbReference>
<dbReference type="PANTHER" id="PTHR13947:SF37">
    <property type="entry name" value="LD18367P"/>
    <property type="match status" value="1"/>
</dbReference>
<gene>
    <name evidence="3" type="ORF">GCM10007384_01980</name>
</gene>